<feature type="coiled-coil region" evidence="1">
    <location>
        <begin position="112"/>
        <end position="150"/>
    </location>
</feature>
<feature type="region of interest" description="Disordered" evidence="2">
    <location>
        <begin position="448"/>
        <end position="694"/>
    </location>
</feature>
<feature type="compositionally biased region" description="Polar residues" evidence="2">
    <location>
        <begin position="276"/>
        <end position="288"/>
    </location>
</feature>
<comment type="caution">
    <text evidence="3">The sequence shown here is derived from an EMBL/GenBank/DDBJ whole genome shotgun (WGS) entry which is preliminary data.</text>
</comment>
<evidence type="ECO:0000256" key="2">
    <source>
        <dbReference type="SAM" id="MobiDB-lite"/>
    </source>
</evidence>
<accession>A0AAD5X2M5</accession>
<keyword evidence="1" id="KW-0175">Coiled coil</keyword>
<name>A0AAD5X2M5_9FUNG</name>
<evidence type="ECO:0000313" key="4">
    <source>
        <dbReference type="Proteomes" id="UP001212841"/>
    </source>
</evidence>
<dbReference type="AlphaFoldDB" id="A0AAD5X2M5"/>
<feature type="region of interest" description="Disordered" evidence="2">
    <location>
        <begin position="246"/>
        <end position="292"/>
    </location>
</feature>
<feature type="compositionally biased region" description="Basic and acidic residues" evidence="2">
    <location>
        <begin position="660"/>
        <end position="694"/>
    </location>
</feature>
<dbReference type="EMBL" id="JADGJD010000899">
    <property type="protein sequence ID" value="KAJ3047796.1"/>
    <property type="molecule type" value="Genomic_DNA"/>
</dbReference>
<feature type="compositionally biased region" description="Gly residues" evidence="2">
    <location>
        <begin position="574"/>
        <end position="590"/>
    </location>
</feature>
<feature type="compositionally biased region" description="Polar residues" evidence="2">
    <location>
        <begin position="592"/>
        <end position="602"/>
    </location>
</feature>
<sequence length="694" mass="75993">MDLASIPSEQVNKFADVVKEICDTSTKLKDLLEKKQTLEAKDEAIRKIQNSLPAMLPNYHLQRVDAARAMKQAQDAYEQSSNHVGRQFVEAVWNLLRSNELGTLDRRQDPAVNELVNELNKLKGDLNKERIETTNLKNQLKKELDALRSQPPPTTTPSPQLLHQFQQTLQTDLTKFKTNHIDKLRKTIDTLAFAIEGTGNAPQNNNPYAVPIAGGSSLRERMDHSEGVVEQLRKFGEKLERRIGALENEGPEGRRGSASASPSKGGAAGAKRQDGTAKSGTRRNSSAGVSEEMQNLKAKVEECEKVVGPLREQADVLLGREDSVKKMLLTVASRLDQAEKRLDDLAGFITNTIITPSPSQSSSTAGQPLLALTSEATQTLRTHINSYVGERVKTLFDDWQKGCKDELLRMHNFYEAKLRGYKDQILHNVEMVSNGVNEMKEEIRRVQQHRLPPPYSTATPTVNGTLHPVLPPERRVSSTSTGTPQPPAVQAQERPTDPRRMSSYGPGTGPAGGLSGSSGGGGVAQPIRRDSGHQQYVAGTGLAGGPSGSSGVVSQPLRRDSGHQQYVSGQYLNGVGGNAGGSGSGIGGSGRPMQQQASSSSGHVPLKRARTDDGDGGRREDGRRDDRRGEDRRDEYRRKEPGRGEYHRPGDARSSSLSESRNEREGEGEVGARKHIRFDNEREGSPSRMHIRFD</sequence>
<protein>
    <submittedName>
        <fullName evidence="3">Uncharacterized protein</fullName>
    </submittedName>
</protein>
<evidence type="ECO:0000313" key="3">
    <source>
        <dbReference type="EMBL" id="KAJ3047796.1"/>
    </source>
</evidence>
<proteinExistence type="predicted"/>
<keyword evidence="4" id="KW-1185">Reference proteome</keyword>
<feature type="compositionally biased region" description="Gly residues" evidence="2">
    <location>
        <begin position="506"/>
        <end position="523"/>
    </location>
</feature>
<feature type="compositionally biased region" description="Basic and acidic residues" evidence="2">
    <location>
        <begin position="609"/>
        <end position="651"/>
    </location>
</feature>
<reference evidence="3" key="1">
    <citation type="submission" date="2020-05" db="EMBL/GenBank/DDBJ databases">
        <title>Phylogenomic resolution of chytrid fungi.</title>
        <authorList>
            <person name="Stajich J.E."/>
            <person name="Amses K."/>
            <person name="Simmons R."/>
            <person name="Seto K."/>
            <person name="Myers J."/>
            <person name="Bonds A."/>
            <person name="Quandt C.A."/>
            <person name="Barry K."/>
            <person name="Liu P."/>
            <person name="Grigoriev I."/>
            <person name="Longcore J.E."/>
            <person name="James T.Y."/>
        </authorList>
    </citation>
    <scope>NUCLEOTIDE SEQUENCE</scope>
    <source>
        <strain evidence="3">JEL0318</strain>
    </source>
</reference>
<evidence type="ECO:0000256" key="1">
    <source>
        <dbReference type="SAM" id="Coils"/>
    </source>
</evidence>
<dbReference type="Proteomes" id="UP001212841">
    <property type="component" value="Unassembled WGS sequence"/>
</dbReference>
<feature type="compositionally biased region" description="Low complexity" evidence="2">
    <location>
        <begin position="256"/>
        <end position="265"/>
    </location>
</feature>
<gene>
    <name evidence="3" type="ORF">HK097_011164</name>
</gene>
<organism evidence="3 4">
    <name type="scientific">Rhizophlyctis rosea</name>
    <dbReference type="NCBI Taxonomy" id="64517"/>
    <lineage>
        <taxon>Eukaryota</taxon>
        <taxon>Fungi</taxon>
        <taxon>Fungi incertae sedis</taxon>
        <taxon>Chytridiomycota</taxon>
        <taxon>Chytridiomycota incertae sedis</taxon>
        <taxon>Chytridiomycetes</taxon>
        <taxon>Rhizophlyctidales</taxon>
        <taxon>Rhizophlyctidaceae</taxon>
        <taxon>Rhizophlyctis</taxon>
    </lineage>
</organism>